<proteinExistence type="inferred from homology"/>
<evidence type="ECO:0000256" key="3">
    <source>
        <dbReference type="ARBA" id="ARBA00009528"/>
    </source>
</evidence>
<comment type="function">
    <text evidence="8">Presumably involved in the processing and regular turnover of intracellular proteins. Catalyzes the removal of unsubstituted N-terminal amino acids from various peptides.</text>
</comment>
<comment type="caution">
    <text evidence="10">The sequence shown here is derived from an EMBL/GenBank/DDBJ whole genome shotgun (WGS) entry which is preliminary data.</text>
</comment>
<name>A0A932I2M3_UNCTE</name>
<keyword evidence="7 8" id="KW-0464">Manganese</keyword>
<keyword evidence="8" id="KW-0479">Metal-binding</keyword>
<dbReference type="CDD" id="cd00433">
    <property type="entry name" value="Peptidase_M17"/>
    <property type="match status" value="1"/>
</dbReference>
<keyword evidence="5 8" id="KW-0645">Protease</keyword>
<feature type="binding site" evidence="8">
    <location>
        <position position="351"/>
    </location>
    <ligand>
        <name>Mn(2+)</name>
        <dbReference type="ChEBI" id="CHEBI:29035"/>
        <label>1</label>
    </ligand>
</feature>
<dbReference type="Proteomes" id="UP000782312">
    <property type="component" value="Unassembled WGS sequence"/>
</dbReference>
<evidence type="ECO:0000256" key="2">
    <source>
        <dbReference type="ARBA" id="ARBA00000967"/>
    </source>
</evidence>
<protein>
    <recommendedName>
        <fullName evidence="8">Probable cytosol aminopeptidase</fullName>
        <ecNumber evidence="8">3.4.11.1</ecNumber>
    </recommendedName>
    <alternativeName>
        <fullName evidence="8">Leucine aminopeptidase</fullName>
        <shortName evidence="8">LAP</shortName>
        <ecNumber evidence="8">3.4.11.10</ecNumber>
    </alternativeName>
    <alternativeName>
        <fullName evidence="8">Leucyl aminopeptidase</fullName>
    </alternativeName>
</protein>
<dbReference type="Gene3D" id="3.40.630.10">
    <property type="entry name" value="Zn peptidases"/>
    <property type="match status" value="1"/>
</dbReference>
<sequence>MRFSVASGDGWSQGTDAIILPIAEKAKNDRLDKALGGALSALARRGVFEGKAGQVHALRVPSRGGRRGPEVAVLAGLGKAGEATQETVRRALGSAGRRARSEGARSVAVSLDGAVGGGLGAEEAARAAAEGLALGLYRMERFKGAKSREKLAKERMERAVLCGGRGISRSAMSRGMRLGQILAEGTAVARDLVNTPSNEKRPPDLAAEVRRIARKAGLRCTVLDGRQLARLKMGALLAVARGSSAPARVFVLEYRPGRSSSRPIAFVGKGVTFDTGGISIKPSSGLELMTTDMSGAAAVVGAMVCVARLKPRVPVVGVGALVENMLGADATRPGDIVRAMSGTTVEIHNTDAEGRLVLADALHYTKTRFKPQCMIDLATLTGACVVALGEKLTGLYATHDEMRERMMRLGEETGDRLWHMPLYPEFGDMMKGKLADLCNISGGRYGGANTAAAFLQHFAEGTPWVHLDIAGPAHTSKEEPYRPAGGTGVGVRLLAELARTWTSLPKQKGKAFGT</sequence>
<comment type="cofactor">
    <cofactor evidence="8">
        <name>Mn(2+)</name>
        <dbReference type="ChEBI" id="CHEBI:29035"/>
    </cofactor>
    <text evidence="8">Binds 2 manganese ions per subunit.</text>
</comment>
<organism evidence="10 11">
    <name type="scientific">Tectimicrobiota bacterium</name>
    <dbReference type="NCBI Taxonomy" id="2528274"/>
    <lineage>
        <taxon>Bacteria</taxon>
        <taxon>Pseudomonadati</taxon>
        <taxon>Nitrospinota/Tectimicrobiota group</taxon>
        <taxon>Candidatus Tectimicrobiota</taxon>
    </lineage>
</organism>
<gene>
    <name evidence="8" type="primary">pepA</name>
    <name evidence="10" type="ORF">HYZ11_14340</name>
</gene>
<feature type="domain" description="Cytosol aminopeptidase" evidence="9">
    <location>
        <begin position="349"/>
        <end position="356"/>
    </location>
</feature>
<evidence type="ECO:0000256" key="5">
    <source>
        <dbReference type="ARBA" id="ARBA00022670"/>
    </source>
</evidence>
<feature type="active site" evidence="8">
    <location>
        <position position="281"/>
    </location>
</feature>
<feature type="binding site" evidence="8">
    <location>
        <position position="292"/>
    </location>
    <ligand>
        <name>Mn(2+)</name>
        <dbReference type="ChEBI" id="CHEBI:29035"/>
        <label>2</label>
    </ligand>
</feature>
<dbReference type="EC" id="3.4.11.1" evidence="8"/>
<keyword evidence="8" id="KW-0963">Cytoplasm</keyword>
<dbReference type="InterPro" id="IPR043472">
    <property type="entry name" value="Macro_dom-like"/>
</dbReference>
<dbReference type="SUPFAM" id="SSF52949">
    <property type="entry name" value="Macro domain-like"/>
    <property type="match status" value="1"/>
</dbReference>
<evidence type="ECO:0000313" key="10">
    <source>
        <dbReference type="EMBL" id="MBI3128780.1"/>
    </source>
</evidence>
<dbReference type="PROSITE" id="PS00631">
    <property type="entry name" value="CYTOSOL_AP"/>
    <property type="match status" value="1"/>
</dbReference>
<reference evidence="10" key="1">
    <citation type="submission" date="2020-07" db="EMBL/GenBank/DDBJ databases">
        <title>Huge and variable diversity of episymbiotic CPR bacteria and DPANN archaea in groundwater ecosystems.</title>
        <authorList>
            <person name="He C.Y."/>
            <person name="Keren R."/>
            <person name="Whittaker M."/>
            <person name="Farag I.F."/>
            <person name="Doudna J."/>
            <person name="Cate J.H.D."/>
            <person name="Banfield J.F."/>
        </authorList>
    </citation>
    <scope>NUCLEOTIDE SEQUENCE</scope>
    <source>
        <strain evidence="10">NC_groundwater_763_Ag_S-0.2um_68_21</strain>
    </source>
</reference>
<feature type="binding site" evidence="8">
    <location>
        <position position="269"/>
    </location>
    <ligand>
        <name>Mn(2+)</name>
        <dbReference type="ChEBI" id="CHEBI:29035"/>
        <label>2</label>
    </ligand>
</feature>
<dbReference type="PANTHER" id="PTHR11963">
    <property type="entry name" value="LEUCINE AMINOPEPTIDASE-RELATED"/>
    <property type="match status" value="1"/>
</dbReference>
<feature type="binding site" evidence="8">
    <location>
        <position position="274"/>
    </location>
    <ligand>
        <name>Mn(2+)</name>
        <dbReference type="ChEBI" id="CHEBI:29035"/>
        <label>2</label>
    </ligand>
</feature>
<accession>A0A932I2M3</accession>
<dbReference type="Gene3D" id="3.40.220.10">
    <property type="entry name" value="Leucine Aminopeptidase, subunit E, domain 1"/>
    <property type="match status" value="1"/>
</dbReference>
<feature type="binding site" evidence="8">
    <location>
        <position position="353"/>
    </location>
    <ligand>
        <name>Mn(2+)</name>
        <dbReference type="ChEBI" id="CHEBI:29035"/>
        <label>2</label>
    </ligand>
</feature>
<dbReference type="PRINTS" id="PR00481">
    <property type="entry name" value="LAMNOPPTDASE"/>
</dbReference>
<dbReference type="AlphaFoldDB" id="A0A932I2M3"/>
<dbReference type="Pfam" id="PF02789">
    <property type="entry name" value="Peptidase_M17_N"/>
    <property type="match status" value="1"/>
</dbReference>
<dbReference type="Pfam" id="PF00883">
    <property type="entry name" value="Peptidase_M17"/>
    <property type="match status" value="1"/>
</dbReference>
<comment type="catalytic activity">
    <reaction evidence="2 8">
        <text>Release of an N-terminal amino acid, preferentially leucine, but not glutamic or aspartic acids.</text>
        <dbReference type="EC" id="3.4.11.10"/>
    </reaction>
</comment>
<evidence type="ECO:0000313" key="11">
    <source>
        <dbReference type="Proteomes" id="UP000782312"/>
    </source>
</evidence>
<dbReference type="HAMAP" id="MF_00181">
    <property type="entry name" value="Cytosol_peptidase_M17"/>
    <property type="match status" value="1"/>
</dbReference>
<evidence type="ECO:0000256" key="8">
    <source>
        <dbReference type="HAMAP-Rule" id="MF_00181"/>
    </source>
</evidence>
<evidence type="ECO:0000256" key="1">
    <source>
        <dbReference type="ARBA" id="ARBA00000135"/>
    </source>
</evidence>
<evidence type="ECO:0000256" key="7">
    <source>
        <dbReference type="ARBA" id="ARBA00023211"/>
    </source>
</evidence>
<dbReference type="InterPro" id="IPR008283">
    <property type="entry name" value="Peptidase_M17_N"/>
</dbReference>
<dbReference type="EMBL" id="JACPUR010000035">
    <property type="protein sequence ID" value="MBI3128780.1"/>
    <property type="molecule type" value="Genomic_DNA"/>
</dbReference>
<dbReference type="GO" id="GO:0030145">
    <property type="term" value="F:manganese ion binding"/>
    <property type="evidence" value="ECO:0007669"/>
    <property type="project" value="UniProtKB-UniRule"/>
</dbReference>
<feature type="active site" evidence="8">
    <location>
        <position position="355"/>
    </location>
</feature>
<dbReference type="GO" id="GO:0070006">
    <property type="term" value="F:metalloaminopeptidase activity"/>
    <property type="evidence" value="ECO:0007669"/>
    <property type="project" value="InterPro"/>
</dbReference>
<dbReference type="NCBIfam" id="NF002074">
    <property type="entry name" value="PRK00913.1-4"/>
    <property type="match status" value="1"/>
</dbReference>
<keyword evidence="6 8" id="KW-0378">Hydrolase</keyword>
<feature type="binding site" evidence="8">
    <location>
        <position position="353"/>
    </location>
    <ligand>
        <name>Mn(2+)</name>
        <dbReference type="ChEBI" id="CHEBI:29035"/>
        <label>1</label>
    </ligand>
</feature>
<dbReference type="NCBIfam" id="NF002073">
    <property type="entry name" value="PRK00913.1-2"/>
    <property type="match status" value="1"/>
</dbReference>
<evidence type="ECO:0000259" key="9">
    <source>
        <dbReference type="PROSITE" id="PS00631"/>
    </source>
</evidence>
<dbReference type="InterPro" id="IPR023042">
    <property type="entry name" value="Peptidase_M17_leu_NH2_pept"/>
</dbReference>
<dbReference type="EC" id="3.4.11.10" evidence="8"/>
<dbReference type="PANTHER" id="PTHR11963:SF23">
    <property type="entry name" value="CYTOSOL AMINOPEPTIDASE"/>
    <property type="match status" value="1"/>
</dbReference>
<dbReference type="GO" id="GO:0006508">
    <property type="term" value="P:proteolysis"/>
    <property type="evidence" value="ECO:0007669"/>
    <property type="project" value="UniProtKB-KW"/>
</dbReference>
<keyword evidence="4 8" id="KW-0031">Aminopeptidase</keyword>
<evidence type="ECO:0000256" key="6">
    <source>
        <dbReference type="ARBA" id="ARBA00022801"/>
    </source>
</evidence>
<dbReference type="InterPro" id="IPR000819">
    <property type="entry name" value="Peptidase_M17_C"/>
</dbReference>
<comment type="catalytic activity">
    <reaction evidence="1 8">
        <text>Release of an N-terminal amino acid, Xaa-|-Yaa-, in which Xaa is preferably Leu, but may be other amino acids including Pro although not Arg or Lys, and Yaa may be Pro. Amino acid amides and methyl esters are also readily hydrolyzed, but rates on arylamides are exceedingly low.</text>
        <dbReference type="EC" id="3.4.11.1"/>
    </reaction>
</comment>
<evidence type="ECO:0000256" key="4">
    <source>
        <dbReference type="ARBA" id="ARBA00022438"/>
    </source>
</evidence>
<comment type="subcellular location">
    <subcellularLocation>
        <location evidence="8">Cytoplasm</location>
    </subcellularLocation>
</comment>
<dbReference type="GO" id="GO:0005737">
    <property type="term" value="C:cytoplasm"/>
    <property type="evidence" value="ECO:0007669"/>
    <property type="project" value="UniProtKB-SubCell"/>
</dbReference>
<comment type="similarity">
    <text evidence="3 8">Belongs to the peptidase M17 family.</text>
</comment>
<feature type="binding site" evidence="8">
    <location>
        <position position="274"/>
    </location>
    <ligand>
        <name>Mn(2+)</name>
        <dbReference type="ChEBI" id="CHEBI:29035"/>
        <label>1</label>
    </ligand>
</feature>
<dbReference type="SUPFAM" id="SSF53187">
    <property type="entry name" value="Zn-dependent exopeptidases"/>
    <property type="match status" value="1"/>
</dbReference>
<dbReference type="InterPro" id="IPR011356">
    <property type="entry name" value="Leucine_aapep/pepB"/>
</dbReference>